<proteinExistence type="predicted"/>
<organism evidence="4 5">
    <name type="scientific">Terrilactibacillus laevilacticus</name>
    <dbReference type="NCBI Taxonomy" id="1380157"/>
    <lineage>
        <taxon>Bacteria</taxon>
        <taxon>Bacillati</taxon>
        <taxon>Bacillota</taxon>
        <taxon>Bacilli</taxon>
        <taxon>Bacillales</taxon>
        <taxon>Bacillaceae</taxon>
        <taxon>Terrilactibacillus</taxon>
    </lineage>
</organism>
<sequence length="169" mass="19868">MEIRLAEEKDIKDLQKIAERSWHDTYSGIIPDKIQDEFIKRAYSDSFLLKRIQHSFFIVAKLEGKIVGFANFSFKNLHKDVELSAIYLLPEFQRRKIGSALLREGIKQLSPIFHLYVDVEKGNKKALSFYQSHGFRKIKEFDAMCFGHRLQTVKMVLDLEPLEQEDLQF</sequence>
<dbReference type="PANTHER" id="PTHR43877">
    <property type="entry name" value="AMINOALKYLPHOSPHONATE N-ACETYLTRANSFERASE-RELATED-RELATED"/>
    <property type="match status" value="1"/>
</dbReference>
<comment type="caution">
    <text evidence="4">The sequence shown here is derived from an EMBL/GenBank/DDBJ whole genome shotgun (WGS) entry which is preliminary data.</text>
</comment>
<dbReference type="Pfam" id="PF00583">
    <property type="entry name" value="Acetyltransf_1"/>
    <property type="match status" value="1"/>
</dbReference>
<dbReference type="Proteomes" id="UP001597458">
    <property type="component" value="Unassembled WGS sequence"/>
</dbReference>
<feature type="domain" description="N-acetyltransferase" evidence="3">
    <location>
        <begin position="1"/>
        <end position="160"/>
    </location>
</feature>
<gene>
    <name evidence="4" type="ORF">ACFSTF_04615</name>
</gene>
<evidence type="ECO:0000313" key="5">
    <source>
        <dbReference type="Proteomes" id="UP001597458"/>
    </source>
</evidence>
<evidence type="ECO:0000256" key="1">
    <source>
        <dbReference type="ARBA" id="ARBA00022679"/>
    </source>
</evidence>
<keyword evidence="2 4" id="KW-0012">Acyltransferase</keyword>
<dbReference type="RefSeq" id="WP_141191287.1">
    <property type="nucleotide sequence ID" value="NZ_JBHUMR010000007.1"/>
</dbReference>
<keyword evidence="1 4" id="KW-0808">Transferase</keyword>
<evidence type="ECO:0000313" key="4">
    <source>
        <dbReference type="EMBL" id="MFD2616593.1"/>
    </source>
</evidence>
<evidence type="ECO:0000256" key="2">
    <source>
        <dbReference type="ARBA" id="ARBA00023315"/>
    </source>
</evidence>
<dbReference type="InterPro" id="IPR016181">
    <property type="entry name" value="Acyl_CoA_acyltransferase"/>
</dbReference>
<keyword evidence="5" id="KW-1185">Reference proteome</keyword>
<dbReference type="InterPro" id="IPR050832">
    <property type="entry name" value="Bact_Acetyltransf"/>
</dbReference>
<dbReference type="CDD" id="cd04301">
    <property type="entry name" value="NAT_SF"/>
    <property type="match status" value="1"/>
</dbReference>
<protein>
    <submittedName>
        <fullName evidence="4">GNAT family N-acetyltransferase</fullName>
        <ecNumber evidence="4">2.3.-.-</ecNumber>
    </submittedName>
</protein>
<dbReference type="EMBL" id="JBHUMR010000007">
    <property type="protein sequence ID" value="MFD2616593.1"/>
    <property type="molecule type" value="Genomic_DNA"/>
</dbReference>
<dbReference type="EC" id="2.3.-.-" evidence="4"/>
<dbReference type="Gene3D" id="3.40.630.30">
    <property type="match status" value="1"/>
</dbReference>
<dbReference type="InterPro" id="IPR000182">
    <property type="entry name" value="GNAT_dom"/>
</dbReference>
<name>A0ABW5PP08_9BACI</name>
<dbReference type="SUPFAM" id="SSF55729">
    <property type="entry name" value="Acyl-CoA N-acyltransferases (Nat)"/>
    <property type="match status" value="1"/>
</dbReference>
<dbReference type="PANTHER" id="PTHR43877:SF2">
    <property type="entry name" value="AMINOALKYLPHOSPHONATE N-ACETYLTRANSFERASE-RELATED"/>
    <property type="match status" value="1"/>
</dbReference>
<reference evidence="5" key="1">
    <citation type="journal article" date="2019" name="Int. J. Syst. Evol. Microbiol.">
        <title>The Global Catalogue of Microorganisms (GCM) 10K type strain sequencing project: providing services to taxonomists for standard genome sequencing and annotation.</title>
        <authorList>
            <consortium name="The Broad Institute Genomics Platform"/>
            <consortium name="The Broad Institute Genome Sequencing Center for Infectious Disease"/>
            <person name="Wu L."/>
            <person name="Ma J."/>
        </authorList>
    </citation>
    <scope>NUCLEOTIDE SEQUENCE [LARGE SCALE GENOMIC DNA]</scope>
    <source>
        <strain evidence="5">TISTR 2241</strain>
    </source>
</reference>
<dbReference type="PROSITE" id="PS51186">
    <property type="entry name" value="GNAT"/>
    <property type="match status" value="1"/>
</dbReference>
<accession>A0ABW5PP08</accession>
<evidence type="ECO:0000259" key="3">
    <source>
        <dbReference type="PROSITE" id="PS51186"/>
    </source>
</evidence>
<dbReference type="GO" id="GO:0016746">
    <property type="term" value="F:acyltransferase activity"/>
    <property type="evidence" value="ECO:0007669"/>
    <property type="project" value="UniProtKB-KW"/>
</dbReference>